<dbReference type="AlphaFoldDB" id="C4GCL9"/>
<feature type="transmembrane region" description="Helical" evidence="1">
    <location>
        <begin position="137"/>
        <end position="155"/>
    </location>
</feature>
<organism evidence="2 3">
    <name type="scientific">Shuttleworthella satelles DSM 14600</name>
    <dbReference type="NCBI Taxonomy" id="626523"/>
    <lineage>
        <taxon>Bacteria</taxon>
        <taxon>Bacillati</taxon>
        <taxon>Bacillota</taxon>
        <taxon>Clostridia</taxon>
        <taxon>Lachnospirales</taxon>
        <taxon>Lachnospiraceae</taxon>
        <taxon>Shuttleworthella</taxon>
    </lineage>
</organism>
<dbReference type="STRING" id="626523.GCWU000342_01713"/>
<dbReference type="HOGENOM" id="CLU_794307_0_0_9"/>
<dbReference type="RefSeq" id="WP_006906709.1">
    <property type="nucleotide sequence ID" value="NZ_GG665867.1"/>
</dbReference>
<keyword evidence="1" id="KW-1133">Transmembrane helix</keyword>
<feature type="transmembrane region" description="Helical" evidence="1">
    <location>
        <begin position="196"/>
        <end position="218"/>
    </location>
</feature>
<sequence length="349" mass="40530">MIYIGIFIALFTVAWLADRYQFTWATRAQLLYGETALLVLFAGLRNNSIGLDSADGYHRYFNFLLVGKSLDSWVEPLYVWMNKAVIFLGGNYQWILFLTALLCIIPMAYLFDRYTEHALWAMALYYGLYFYQQTFNIMRQCIAMSFCFLAVDMALRKKYIRAGLCMLVAIGFHKTAWIFFLGLLMIWVRFNLRQAAIIFLGTYLLGFIMTTKTILLFVPKIYQHYFFREGNAMRSDGGWGVPLQVFGINLAVLVACYACPRSLKNPWMRILAAGVAVLNLTQNMTQGYRLAHYFLQAQCLAIPEVLHVPREKNRKLMTLLFLVISLALFASNLSMQWKYMTPYRLFFMP</sequence>
<feature type="transmembrane region" description="Helical" evidence="1">
    <location>
        <begin position="167"/>
        <end position="190"/>
    </location>
</feature>
<dbReference type="InterPro" id="IPR049458">
    <property type="entry name" value="EpsG-like"/>
</dbReference>
<keyword evidence="3" id="KW-1185">Reference proteome</keyword>
<evidence type="ECO:0000313" key="3">
    <source>
        <dbReference type="Proteomes" id="UP000003494"/>
    </source>
</evidence>
<evidence type="ECO:0000313" key="2">
    <source>
        <dbReference type="EMBL" id="EEP27719.1"/>
    </source>
</evidence>
<comment type="caution">
    <text evidence="2">The sequence shown here is derived from an EMBL/GenBank/DDBJ whole genome shotgun (WGS) entry which is preliminary data.</text>
</comment>
<keyword evidence="1" id="KW-0812">Transmembrane</keyword>
<proteinExistence type="predicted"/>
<reference evidence="2" key="1">
    <citation type="submission" date="2009-04" db="EMBL/GenBank/DDBJ databases">
        <authorList>
            <person name="Weinstock G."/>
            <person name="Sodergren E."/>
            <person name="Clifton S."/>
            <person name="Fulton L."/>
            <person name="Fulton B."/>
            <person name="Courtney L."/>
            <person name="Fronick C."/>
            <person name="Harrison M."/>
            <person name="Strong C."/>
            <person name="Farmer C."/>
            <person name="Delahaunty K."/>
            <person name="Markovic C."/>
            <person name="Hall O."/>
            <person name="Minx P."/>
            <person name="Tomlinson C."/>
            <person name="Mitreva M."/>
            <person name="Nelson J."/>
            <person name="Hou S."/>
            <person name="Wollam A."/>
            <person name="Pepin K.H."/>
            <person name="Johnson M."/>
            <person name="Bhonagiri V."/>
            <person name="Nash W.E."/>
            <person name="Warren W."/>
            <person name="Chinwalla A."/>
            <person name="Mardis E.R."/>
            <person name="Wilson R.K."/>
        </authorList>
    </citation>
    <scope>NUCLEOTIDE SEQUENCE [LARGE SCALE GENOMIC DNA]</scope>
    <source>
        <strain evidence="2">DSM 14600</strain>
    </source>
</reference>
<dbReference type="Pfam" id="PF14897">
    <property type="entry name" value="EpsG"/>
    <property type="match status" value="1"/>
</dbReference>
<evidence type="ECO:0008006" key="4">
    <source>
        <dbReference type="Google" id="ProtNLM"/>
    </source>
</evidence>
<feature type="transmembrane region" description="Helical" evidence="1">
    <location>
        <begin position="319"/>
        <end position="339"/>
    </location>
</feature>
<feature type="transmembrane region" description="Helical" evidence="1">
    <location>
        <begin position="84"/>
        <end position="107"/>
    </location>
</feature>
<keyword evidence="1" id="KW-0472">Membrane</keyword>
<name>C4GCL9_9FIRM</name>
<evidence type="ECO:0000256" key="1">
    <source>
        <dbReference type="SAM" id="Phobius"/>
    </source>
</evidence>
<accession>C4GCL9</accession>
<protein>
    <recommendedName>
        <fullName evidence="4">EpsG family protein</fullName>
    </recommendedName>
</protein>
<dbReference type="EMBL" id="ACIP02000004">
    <property type="protein sequence ID" value="EEP27719.1"/>
    <property type="molecule type" value="Genomic_DNA"/>
</dbReference>
<dbReference type="Proteomes" id="UP000003494">
    <property type="component" value="Unassembled WGS sequence"/>
</dbReference>
<gene>
    <name evidence="2" type="ORF">GCWU000342_01713</name>
</gene>